<dbReference type="VEuPathDB" id="VectorBase:PPAPM1_003776"/>
<evidence type="ECO:0000256" key="5">
    <source>
        <dbReference type="ARBA" id="ARBA00022989"/>
    </source>
</evidence>
<feature type="chain" id="PRO_5043590396" evidence="9">
    <location>
        <begin position="24"/>
        <end position="456"/>
    </location>
</feature>
<feature type="transmembrane region" description="Helical" evidence="8">
    <location>
        <begin position="327"/>
        <end position="347"/>
    </location>
</feature>
<dbReference type="PANTHER" id="PTHR10361:SF28">
    <property type="entry name" value="P3 PROTEIN-RELATED"/>
    <property type="match status" value="1"/>
</dbReference>
<keyword evidence="4" id="KW-0769">Symport</keyword>
<dbReference type="EMBL" id="AJVK01030485">
    <property type="status" value="NOT_ANNOTATED_CDS"/>
    <property type="molecule type" value="Genomic_DNA"/>
</dbReference>
<comment type="subcellular location">
    <subcellularLocation>
        <location evidence="1">Membrane</location>
        <topology evidence="1">Multi-pass membrane protein</topology>
    </subcellularLocation>
</comment>
<comment type="similarity">
    <text evidence="2">Belongs to the bile acid:sodium symporter (BASS) (TC 2.A.28) family.</text>
</comment>
<dbReference type="Pfam" id="PF01758">
    <property type="entry name" value="SBF"/>
    <property type="match status" value="1"/>
</dbReference>
<accession>A0A1B0DC13</accession>
<dbReference type="GO" id="GO:0015293">
    <property type="term" value="F:symporter activity"/>
    <property type="evidence" value="ECO:0007669"/>
    <property type="project" value="UniProtKB-KW"/>
</dbReference>
<organism evidence="10 11">
    <name type="scientific">Phlebotomus papatasi</name>
    <name type="common">Sandfly</name>
    <dbReference type="NCBI Taxonomy" id="29031"/>
    <lineage>
        <taxon>Eukaryota</taxon>
        <taxon>Metazoa</taxon>
        <taxon>Ecdysozoa</taxon>
        <taxon>Arthropoda</taxon>
        <taxon>Hexapoda</taxon>
        <taxon>Insecta</taxon>
        <taxon>Pterygota</taxon>
        <taxon>Neoptera</taxon>
        <taxon>Endopterygota</taxon>
        <taxon>Diptera</taxon>
        <taxon>Nematocera</taxon>
        <taxon>Psychodoidea</taxon>
        <taxon>Psychodidae</taxon>
        <taxon>Phlebotomus</taxon>
        <taxon>Phlebotomus</taxon>
    </lineage>
</organism>
<dbReference type="PANTHER" id="PTHR10361">
    <property type="entry name" value="SODIUM-BILE ACID COTRANSPORTER"/>
    <property type="match status" value="1"/>
</dbReference>
<dbReference type="AlphaFoldDB" id="A0A1B0DC13"/>
<feature type="transmembrane region" description="Helical" evidence="8">
    <location>
        <begin position="391"/>
        <end position="411"/>
    </location>
</feature>
<dbReference type="Gene3D" id="1.20.1530.20">
    <property type="match status" value="1"/>
</dbReference>
<dbReference type="VEuPathDB" id="VectorBase:PPAI005352"/>
<keyword evidence="3 8" id="KW-0812">Transmembrane</keyword>
<evidence type="ECO:0000256" key="9">
    <source>
        <dbReference type="SAM" id="SignalP"/>
    </source>
</evidence>
<keyword evidence="5 8" id="KW-1133">Transmembrane helix</keyword>
<proteinExistence type="inferred from homology"/>
<feature type="transmembrane region" description="Helical" evidence="8">
    <location>
        <begin position="359"/>
        <end position="379"/>
    </location>
</feature>
<evidence type="ECO:0000313" key="11">
    <source>
        <dbReference type="Proteomes" id="UP000092462"/>
    </source>
</evidence>
<dbReference type="RefSeq" id="XP_055709109.1">
    <property type="nucleotide sequence ID" value="XM_055853134.1"/>
</dbReference>
<feature type="transmembrane region" description="Helical" evidence="8">
    <location>
        <begin position="197"/>
        <end position="217"/>
    </location>
</feature>
<evidence type="ECO:0000256" key="7">
    <source>
        <dbReference type="SAM" id="MobiDB-lite"/>
    </source>
</evidence>
<name>A0A1B0DC13_PHLPP</name>
<feature type="transmembrane region" description="Helical" evidence="8">
    <location>
        <begin position="229"/>
        <end position="247"/>
    </location>
</feature>
<evidence type="ECO:0000256" key="6">
    <source>
        <dbReference type="ARBA" id="ARBA00023136"/>
    </source>
</evidence>
<dbReference type="GO" id="GO:0016020">
    <property type="term" value="C:membrane"/>
    <property type="evidence" value="ECO:0007669"/>
    <property type="project" value="UniProtKB-SubCell"/>
</dbReference>
<evidence type="ECO:0000256" key="8">
    <source>
        <dbReference type="SAM" id="Phobius"/>
    </source>
</evidence>
<feature type="transmembrane region" description="Helical" evidence="8">
    <location>
        <begin position="296"/>
        <end position="321"/>
    </location>
</feature>
<sequence>MCPMKYFLLLALFAAPIFLFAHAASWNAVFTPDHVTIEMHREEEIKLDLTGLQDGEVAEIAVKVAADHVAEVHKVIPGREINGGSWSGYFNVTAVFLGKTDLFVEITMGNNQKETSDEKLSVTVIREDRVVDHVFTYTVAILVSILYINFGAALDLKLLKTIVLCPVGPAIGVFGQFVVMPLLSFGLGRLLFPDSHAMQLGMFFTGISPAGGASNVWTAVLNGNINMSVLMTTISTIAAFGLMPMWIFTLGKVIFDQGNLAVPYERVGTFAICLVIPLFVGLLIQRYLPRVTRILVLVLKPVSALLILFIVIFAIVTNLYLFELFSWQIFVAGMGLPWLGFLIGWILAKVFKQANPDALAIAVETGIQNTGISIFLLRFTLPQPEGDLTTVVPVSVAIMTPIPLFALFLILKIKERLNRGRRELIEEKETADLSIEDSQETLPQEEKNVKNPPEMP</sequence>
<feature type="transmembrane region" description="Helical" evidence="8">
    <location>
        <begin position="134"/>
        <end position="154"/>
    </location>
</feature>
<dbReference type="InterPro" id="IPR038770">
    <property type="entry name" value="Na+/solute_symporter_sf"/>
</dbReference>
<keyword evidence="6 8" id="KW-0472">Membrane</keyword>
<feature type="transmembrane region" description="Helical" evidence="8">
    <location>
        <begin position="161"/>
        <end position="185"/>
    </location>
</feature>
<dbReference type="KEGG" id="ppap:129805309"/>
<dbReference type="InterPro" id="IPR002657">
    <property type="entry name" value="BilAc:Na_symport/Acr3"/>
</dbReference>
<feature type="signal peptide" evidence="9">
    <location>
        <begin position="1"/>
        <end position="23"/>
    </location>
</feature>
<dbReference type="InterPro" id="IPR004710">
    <property type="entry name" value="Bilac:Na_transpt"/>
</dbReference>
<feature type="transmembrane region" description="Helical" evidence="8">
    <location>
        <begin position="267"/>
        <end position="284"/>
    </location>
</feature>
<evidence type="ECO:0000256" key="2">
    <source>
        <dbReference type="ARBA" id="ARBA00006528"/>
    </source>
</evidence>
<keyword evidence="11" id="KW-1185">Reference proteome</keyword>
<keyword evidence="4" id="KW-0813">Transport</keyword>
<evidence type="ECO:0000256" key="1">
    <source>
        <dbReference type="ARBA" id="ARBA00004141"/>
    </source>
</evidence>
<dbReference type="OrthoDB" id="203097at2759"/>
<dbReference type="Proteomes" id="UP000092462">
    <property type="component" value="Unassembled WGS sequence"/>
</dbReference>
<dbReference type="GeneID" id="129805309"/>
<feature type="region of interest" description="Disordered" evidence="7">
    <location>
        <begin position="430"/>
        <end position="456"/>
    </location>
</feature>
<reference evidence="10" key="1">
    <citation type="submission" date="2022-08" db="UniProtKB">
        <authorList>
            <consortium name="EnsemblMetazoa"/>
        </authorList>
    </citation>
    <scope>IDENTIFICATION</scope>
    <source>
        <strain evidence="10">Israel</strain>
    </source>
</reference>
<evidence type="ECO:0000256" key="4">
    <source>
        <dbReference type="ARBA" id="ARBA00022847"/>
    </source>
</evidence>
<protein>
    <submittedName>
        <fullName evidence="10">Uncharacterized protein</fullName>
    </submittedName>
</protein>
<keyword evidence="9" id="KW-0732">Signal</keyword>
<dbReference type="EnsemblMetazoa" id="PPAI005352-RA">
    <property type="protein sequence ID" value="PPAI005352-PA"/>
    <property type="gene ID" value="PPAI005352"/>
</dbReference>
<evidence type="ECO:0000313" key="10">
    <source>
        <dbReference type="EnsemblMetazoa" id="PPAI005352-PA"/>
    </source>
</evidence>
<evidence type="ECO:0000256" key="3">
    <source>
        <dbReference type="ARBA" id="ARBA00022692"/>
    </source>
</evidence>